<dbReference type="eggNOG" id="COG4585">
    <property type="taxonomic scope" value="Bacteria"/>
</dbReference>
<dbReference type="InterPro" id="IPR011712">
    <property type="entry name" value="Sig_transdc_His_kin_sub3_dim/P"/>
</dbReference>
<dbReference type="InterPro" id="IPR036890">
    <property type="entry name" value="HATPase_C_sf"/>
</dbReference>
<proteinExistence type="predicted"/>
<name>M0QIS3_9ACTN</name>
<keyword evidence="1" id="KW-0808">Transferase</keyword>
<dbReference type="GO" id="GO:0016020">
    <property type="term" value="C:membrane"/>
    <property type="evidence" value="ECO:0007669"/>
    <property type="project" value="InterPro"/>
</dbReference>
<evidence type="ECO:0000256" key="4">
    <source>
        <dbReference type="SAM" id="Phobius"/>
    </source>
</evidence>
<dbReference type="GO" id="GO:0000155">
    <property type="term" value="F:phosphorelay sensor kinase activity"/>
    <property type="evidence" value="ECO:0007669"/>
    <property type="project" value="InterPro"/>
</dbReference>
<evidence type="ECO:0000259" key="5">
    <source>
        <dbReference type="Pfam" id="PF07730"/>
    </source>
</evidence>
<feature type="transmembrane region" description="Helical" evidence="4">
    <location>
        <begin position="132"/>
        <end position="150"/>
    </location>
</feature>
<keyword evidence="2 6" id="KW-0418">Kinase</keyword>
<dbReference type="EMBL" id="BANX01000015">
    <property type="protein sequence ID" value="GAC68443.1"/>
    <property type="molecule type" value="Genomic_DNA"/>
</dbReference>
<dbReference type="RefSeq" id="WP_007620586.1">
    <property type="nucleotide sequence ID" value="NZ_BANX01000015.1"/>
</dbReference>
<reference evidence="6 7" key="1">
    <citation type="submission" date="2013-01" db="EMBL/GenBank/DDBJ databases">
        <title>Whole genome shotgun sequence of Gordonia soli NBRC 108243.</title>
        <authorList>
            <person name="Isaki-Nakamura S."/>
            <person name="Hosoyama A."/>
            <person name="Tsuchikane K."/>
            <person name="Ando Y."/>
            <person name="Baba S."/>
            <person name="Ohji S."/>
            <person name="Hamada M."/>
            <person name="Tamura T."/>
            <person name="Yamazoe A."/>
            <person name="Yamazaki S."/>
            <person name="Fujita N."/>
        </authorList>
    </citation>
    <scope>NUCLEOTIDE SEQUENCE [LARGE SCALE GENOMIC DNA]</scope>
    <source>
        <strain evidence="6 7">NBRC 108243</strain>
    </source>
</reference>
<feature type="transmembrane region" description="Helical" evidence="4">
    <location>
        <begin position="19"/>
        <end position="38"/>
    </location>
</feature>
<comment type="caution">
    <text evidence="6">The sequence shown here is derived from an EMBL/GenBank/DDBJ whole genome shotgun (WGS) entry which is preliminary data.</text>
</comment>
<keyword evidence="4" id="KW-0472">Membrane</keyword>
<evidence type="ECO:0000313" key="7">
    <source>
        <dbReference type="Proteomes" id="UP000011666"/>
    </source>
</evidence>
<accession>M0QIS3</accession>
<dbReference type="InterPro" id="IPR050482">
    <property type="entry name" value="Sensor_HK_TwoCompSys"/>
</dbReference>
<feature type="transmembrane region" description="Helical" evidence="4">
    <location>
        <begin position="74"/>
        <end position="96"/>
    </location>
</feature>
<dbReference type="AlphaFoldDB" id="M0QIS3"/>
<sequence length="385" mass="41044">MTTAVAWWRGLSGPQRYRFYSRVTLQVVVAVVTVVLATAAPKPFAMVGLILGGIAAVLALEAQPEIASLTDARIRRWALPTAVAMLATIWVAAAVLSRVSSIESDVAAARQTGVYIVFLAGISVVPFLRHRWWVLLAVGLVTGAAFGASPRGVLQLVGYTLGIGIVMVATTLLTLWGLRMIDELERAKTVEARLRVAEERLRFSRDLHDVVGRGFSAIAVKSELAGTLLRAGATDRAVDEIDEIKTLAVESMDQMRALVRGYRDIDLTGEVAGARSLLSAAGCRLDVEGDPQQVPARFHEVAAWVVREGTTNIVKHSSASYARLTLGTAAMTLTNDGAADASIPSSGELSSGLRGLDERLGAVGAELDIATAGDTFTLQIRWEKA</sequence>
<keyword evidence="7" id="KW-1185">Reference proteome</keyword>
<keyword evidence="4" id="KW-1133">Transmembrane helix</keyword>
<dbReference type="Gene3D" id="1.20.5.1930">
    <property type="match status" value="1"/>
</dbReference>
<feature type="domain" description="Signal transduction histidine kinase subgroup 3 dimerisation and phosphoacceptor" evidence="5">
    <location>
        <begin position="199"/>
        <end position="265"/>
    </location>
</feature>
<keyword evidence="3" id="KW-0902">Two-component regulatory system</keyword>
<dbReference type="PANTHER" id="PTHR24421">
    <property type="entry name" value="NITRATE/NITRITE SENSOR PROTEIN NARX-RELATED"/>
    <property type="match status" value="1"/>
</dbReference>
<evidence type="ECO:0000256" key="1">
    <source>
        <dbReference type="ARBA" id="ARBA00022679"/>
    </source>
</evidence>
<dbReference type="Proteomes" id="UP000011666">
    <property type="component" value="Unassembled WGS sequence"/>
</dbReference>
<dbReference type="PANTHER" id="PTHR24421:SF63">
    <property type="entry name" value="SENSOR HISTIDINE KINASE DESK"/>
    <property type="match status" value="1"/>
</dbReference>
<evidence type="ECO:0000256" key="3">
    <source>
        <dbReference type="ARBA" id="ARBA00023012"/>
    </source>
</evidence>
<feature type="transmembrane region" description="Helical" evidence="4">
    <location>
        <begin position="44"/>
        <end position="62"/>
    </location>
</feature>
<dbReference type="Gene3D" id="3.30.565.10">
    <property type="entry name" value="Histidine kinase-like ATPase, C-terminal domain"/>
    <property type="match status" value="1"/>
</dbReference>
<evidence type="ECO:0000256" key="2">
    <source>
        <dbReference type="ARBA" id="ARBA00022777"/>
    </source>
</evidence>
<gene>
    <name evidence="6" type="ORF">GS4_15_00930</name>
</gene>
<organism evidence="6 7">
    <name type="scientific">Gordonia soli NBRC 108243</name>
    <dbReference type="NCBI Taxonomy" id="1223545"/>
    <lineage>
        <taxon>Bacteria</taxon>
        <taxon>Bacillati</taxon>
        <taxon>Actinomycetota</taxon>
        <taxon>Actinomycetes</taxon>
        <taxon>Mycobacteriales</taxon>
        <taxon>Gordoniaceae</taxon>
        <taxon>Gordonia</taxon>
    </lineage>
</organism>
<evidence type="ECO:0000313" key="6">
    <source>
        <dbReference type="EMBL" id="GAC68443.1"/>
    </source>
</evidence>
<keyword evidence="4" id="KW-0812">Transmembrane</keyword>
<protein>
    <submittedName>
        <fullName evidence="6">Putative two-component histidine kinase</fullName>
    </submittedName>
</protein>
<feature type="transmembrane region" description="Helical" evidence="4">
    <location>
        <begin position="156"/>
        <end position="178"/>
    </location>
</feature>
<feature type="transmembrane region" description="Helical" evidence="4">
    <location>
        <begin position="108"/>
        <end position="125"/>
    </location>
</feature>
<dbReference type="STRING" id="1223545.GS4_15_00930"/>
<dbReference type="GO" id="GO:0046983">
    <property type="term" value="F:protein dimerization activity"/>
    <property type="evidence" value="ECO:0007669"/>
    <property type="project" value="InterPro"/>
</dbReference>
<dbReference type="Pfam" id="PF07730">
    <property type="entry name" value="HisKA_3"/>
    <property type="match status" value="1"/>
</dbReference>